<evidence type="ECO:0000256" key="2">
    <source>
        <dbReference type="ARBA" id="ARBA00022741"/>
    </source>
</evidence>
<protein>
    <recommendedName>
        <fullName evidence="5">Protein kinase domain-containing protein</fullName>
    </recommendedName>
</protein>
<dbReference type="SMART" id="SM00220">
    <property type="entry name" value="S_TKc"/>
    <property type="match status" value="1"/>
</dbReference>
<feature type="domain" description="Protein kinase" evidence="5">
    <location>
        <begin position="763"/>
        <end position="1030"/>
    </location>
</feature>
<dbReference type="GO" id="GO:0006508">
    <property type="term" value="P:proteolysis"/>
    <property type="evidence" value="ECO:0007669"/>
    <property type="project" value="InterPro"/>
</dbReference>
<sequence>MPPSEILNYGDIIRRLCEKGGNIGSKGQAANPEIVTVPTDAKPPLHCLIIGIDKYKVDANLSGAVSDARLFKSYLVESLGVPEGQISLLIDEEAKREDIIQAFQGLAQPDNGIRRDEPILIYYAGLGGEMDAPSDQLLDSLPVNCIIPQDASQVDGIMPIPEFTLAVLVHQIALEKGNNITMIFDCCYSLGGFRNPPEGARVLARTNCPNPLIELDQDIIQAALVGSSTWCSTDFTPRDITFESIDSDFVLLEACGHGEVACENGASGYGYFSIALLKLLRSVKVDCLTYKECIRRLPAFGGTRPQTPVCKGKNIDRFLFHAKVPGASTSFIPIKSESGQTYLQAGLAQGVTPGSMFKIYSKPIVGWRSKVLGTLEVDRVEPLVAYLKHSNTLNLPALSYGQLIGYGSNNALAICVTQQFVDAALPDSMWAELFSGDQDELIVRPVEPWLAQVTLSANAKGDATFTLANQVSVQYNIQTLPTPCYEPIIPYAPKVVSILKAIARWHQYLRHLPATRPFQKKVDLEFKRLRLTGEYTTEGGLEIEPYGPNLNVGGVADIMARDDDYYGMKVINRSEVDLYVYLLQLECSNMRICEQTHRRLELSSSVAQLPKNAALTLGYGSPSQYPFFFEVFEPMNFDVTIWKVFVSTCPAQIVPVQHESPFRRGRVDIDTFNDLAFDESTQWDALTINILQRRFPKGEEPIPLEEPGVTTTELHDLQGKLGLLNLGLKPAPRLSSMMSVEAILKLLVQHGCPDMTSDLDLERCEGSPAATGGSAEVYRGCLRNSLKVAIKRSKAEVPDDEKGRGCITAMAREAYMTSKYEHPNILQTCGVAQFRNGIALIAPWMDNGTVIHYIRTQPGANRLKLCADIACGVAYLHDVETAKIHGDLKGDNILVSLDGVAKITDFGSTAMKHHTLQFTAGAHVSFFTLRWAAPELLQTNGKSTVSTDVYALGMTILEVITKALPFSHLDDERGVIGALFRGERPKRPLSDIPESSTQGNALWNLLQNCWKINPQNRPSAGDVFELMTSLTQEGLMKEELDHMEHDVEEMGHL</sequence>
<dbReference type="InterPro" id="IPR011600">
    <property type="entry name" value="Pept_C14_caspase"/>
</dbReference>
<dbReference type="Proteomes" id="UP000663841">
    <property type="component" value="Unassembled WGS sequence"/>
</dbReference>
<comment type="caution">
    <text evidence="6">The sequence shown here is derived from an EMBL/GenBank/DDBJ whole genome shotgun (WGS) entry which is preliminary data.</text>
</comment>
<dbReference type="EMBL" id="CAJMWW010000002">
    <property type="protein sequence ID" value="CAE6394744.1"/>
    <property type="molecule type" value="Genomic_DNA"/>
</dbReference>
<dbReference type="AlphaFoldDB" id="A0A8H3A7M7"/>
<dbReference type="InterPro" id="IPR011009">
    <property type="entry name" value="Kinase-like_dom_sf"/>
</dbReference>
<proteinExistence type="predicted"/>
<dbReference type="Gene3D" id="3.40.50.1460">
    <property type="match status" value="1"/>
</dbReference>
<dbReference type="Pfam" id="PF00656">
    <property type="entry name" value="Peptidase_C14"/>
    <property type="match status" value="1"/>
</dbReference>
<dbReference type="GO" id="GO:0004197">
    <property type="term" value="F:cysteine-type endopeptidase activity"/>
    <property type="evidence" value="ECO:0007669"/>
    <property type="project" value="InterPro"/>
</dbReference>
<evidence type="ECO:0000313" key="6">
    <source>
        <dbReference type="EMBL" id="CAE6394744.1"/>
    </source>
</evidence>
<reference evidence="6" key="1">
    <citation type="submission" date="2021-01" db="EMBL/GenBank/DDBJ databases">
        <authorList>
            <person name="Kaushik A."/>
        </authorList>
    </citation>
    <scope>NUCLEOTIDE SEQUENCE</scope>
    <source>
        <strain evidence="6">AG3-T5</strain>
    </source>
</reference>
<dbReference type="GO" id="GO:0005524">
    <property type="term" value="F:ATP binding"/>
    <property type="evidence" value="ECO:0007669"/>
    <property type="project" value="UniProtKB-KW"/>
</dbReference>
<dbReference type="SUPFAM" id="SSF56112">
    <property type="entry name" value="Protein kinase-like (PK-like)"/>
    <property type="match status" value="1"/>
</dbReference>
<dbReference type="InterPro" id="IPR001245">
    <property type="entry name" value="Ser-Thr/Tyr_kinase_cat_dom"/>
</dbReference>
<dbReference type="PANTHER" id="PTHR44329">
    <property type="entry name" value="SERINE/THREONINE-PROTEIN KINASE TNNI3K-RELATED"/>
    <property type="match status" value="1"/>
</dbReference>
<accession>A0A8H3A7M7</accession>
<dbReference type="InterPro" id="IPR000719">
    <property type="entry name" value="Prot_kinase_dom"/>
</dbReference>
<dbReference type="InterPro" id="IPR051681">
    <property type="entry name" value="Ser/Thr_Kinases-Pseudokinases"/>
</dbReference>
<keyword evidence="4" id="KW-0067">ATP-binding</keyword>
<dbReference type="PROSITE" id="PS50011">
    <property type="entry name" value="PROTEIN_KINASE_DOM"/>
    <property type="match status" value="1"/>
</dbReference>
<dbReference type="PANTHER" id="PTHR44329:SF288">
    <property type="entry name" value="MITOGEN-ACTIVATED PROTEIN KINASE KINASE KINASE 20"/>
    <property type="match status" value="1"/>
</dbReference>
<organism evidence="6 7">
    <name type="scientific">Rhizoctonia solani</name>
    <dbReference type="NCBI Taxonomy" id="456999"/>
    <lineage>
        <taxon>Eukaryota</taxon>
        <taxon>Fungi</taxon>
        <taxon>Dikarya</taxon>
        <taxon>Basidiomycota</taxon>
        <taxon>Agaricomycotina</taxon>
        <taxon>Agaricomycetes</taxon>
        <taxon>Cantharellales</taxon>
        <taxon>Ceratobasidiaceae</taxon>
        <taxon>Rhizoctonia</taxon>
    </lineage>
</organism>
<evidence type="ECO:0000313" key="7">
    <source>
        <dbReference type="Proteomes" id="UP000663841"/>
    </source>
</evidence>
<evidence type="ECO:0000256" key="3">
    <source>
        <dbReference type="ARBA" id="ARBA00022777"/>
    </source>
</evidence>
<keyword evidence="3" id="KW-0418">Kinase</keyword>
<dbReference type="GO" id="GO:0004674">
    <property type="term" value="F:protein serine/threonine kinase activity"/>
    <property type="evidence" value="ECO:0007669"/>
    <property type="project" value="TreeGrafter"/>
</dbReference>
<evidence type="ECO:0000256" key="4">
    <source>
        <dbReference type="ARBA" id="ARBA00022840"/>
    </source>
</evidence>
<gene>
    <name evidence="6" type="ORF">RDB_LOCUS833</name>
</gene>
<dbReference type="Pfam" id="PF07714">
    <property type="entry name" value="PK_Tyr_Ser-Thr"/>
    <property type="match status" value="1"/>
</dbReference>
<keyword evidence="1" id="KW-0808">Transferase</keyword>
<evidence type="ECO:0000256" key="1">
    <source>
        <dbReference type="ARBA" id="ARBA00022679"/>
    </source>
</evidence>
<name>A0A8H3A7M7_9AGAM</name>
<keyword evidence="2" id="KW-0547">Nucleotide-binding</keyword>
<dbReference type="Gene3D" id="1.10.510.10">
    <property type="entry name" value="Transferase(Phosphotransferase) domain 1"/>
    <property type="match status" value="1"/>
</dbReference>
<evidence type="ECO:0000259" key="5">
    <source>
        <dbReference type="PROSITE" id="PS50011"/>
    </source>
</evidence>